<comment type="caution">
    <text evidence="10">The sequence shown here is derived from an EMBL/GenBank/DDBJ whole genome shotgun (WGS) entry which is preliminary data.</text>
</comment>
<dbReference type="Pfam" id="PF13246">
    <property type="entry name" value="Cation_ATPase"/>
    <property type="match status" value="1"/>
</dbReference>
<feature type="transmembrane region" description="Helical" evidence="7">
    <location>
        <begin position="672"/>
        <end position="692"/>
    </location>
</feature>
<feature type="transmembrane region" description="Helical" evidence="7">
    <location>
        <begin position="783"/>
        <end position="805"/>
    </location>
</feature>
<feature type="transmembrane region" description="Helical" evidence="7">
    <location>
        <begin position="81"/>
        <end position="100"/>
    </location>
</feature>
<dbReference type="Gene3D" id="3.40.1110.10">
    <property type="entry name" value="Calcium-transporting ATPase, cytoplasmic domain N"/>
    <property type="match status" value="1"/>
</dbReference>
<dbReference type="InterPro" id="IPR050510">
    <property type="entry name" value="Cation_transp_ATPase_P-type"/>
</dbReference>
<evidence type="ECO:0000256" key="1">
    <source>
        <dbReference type="ARBA" id="ARBA00004651"/>
    </source>
</evidence>
<dbReference type="PANTHER" id="PTHR43294">
    <property type="entry name" value="SODIUM/POTASSIUM-TRANSPORTING ATPASE SUBUNIT ALPHA"/>
    <property type="match status" value="1"/>
</dbReference>
<evidence type="ECO:0000256" key="5">
    <source>
        <dbReference type="ARBA" id="ARBA00022989"/>
    </source>
</evidence>
<feature type="transmembrane region" description="Helical" evidence="7">
    <location>
        <begin position="269"/>
        <end position="291"/>
    </location>
</feature>
<dbReference type="Gene3D" id="3.40.50.1000">
    <property type="entry name" value="HAD superfamily/HAD-like"/>
    <property type="match status" value="1"/>
</dbReference>
<sequence length="839" mass="94428">MERYCNNTWARIVQLLNSDNLQGLDEQRCLALQKKYGLNKVDVPSTNKLYMKIVCALKQKYVLAYIMIIIMLFYLKSNICAYIVTGILAVNLIITVIHHINRDKGITELSNLEKNEAIVIRGGVQRTIKSEELVVGDIVKVGSGSVVPADIRIIETNNLLVDEKSITGEEKLSNKFSDKIIGSVNDINQMKNILFKGTQIKSGDATGVVIATGTSSQLGKLLSMMIYSSNRKHNFGCEIYERLGKYILIYLAVCIVFSLYSVAFNSEIARNHCVTALFALGCFPMFFIQIIGTKSVIKKFIDENIHIVNFSVFNLVKDVNILFLDKIGSISKKEMEVKKIYINNDIISTDDPYVKEITFDRIVEISLICNNSIFNGQDDNNIGELDELAFLKYAARKKIYKSSVDARNTKIIDIPMDSDKNFGTVVTKLKRGCRANSRGNVDSILDICTHFMVNGIERELTEEIRSEIKRIDMNLSIEGMITEGFAYRNFSYEPSKSENIESNMVFVGIMGLENPLEDNLENSISKIKDKALVPIIFTEESKLSAITNAAKANLIKSKNQVVAGIELDSLNQSELKELLCRVRVFCRVTPDIKSKIVSLFIKDGHKVATTGEVLGDLPALNLSNVGIAKGKSSNVVKKICDVHIEKNYLDGFFRLRNFQKTFNKNIDRAFRVYFMVLLSEFIVLFMSTAVGQVDSLDMWNIITINGILSIPITLMIILRKGREITMNTMILRSILLSIVTLIALYGSEGKEASVISVVILSIGTILFVMFNSGISIRKFSNELVMFLISLLIVFVSVFVIIYINNVAIRDIIVIELIFSAIFFLVFEILCRKWQDSLMR</sequence>
<feature type="transmembrane region" description="Helical" evidence="7">
    <location>
        <begin position="729"/>
        <end position="746"/>
    </location>
</feature>
<dbReference type="Gene3D" id="1.20.1110.10">
    <property type="entry name" value="Calcium-transporting ATPase, transmembrane domain"/>
    <property type="match status" value="1"/>
</dbReference>
<dbReference type="InterPro" id="IPR023299">
    <property type="entry name" value="ATPase_P-typ_cyto_dom_N"/>
</dbReference>
<dbReference type="SUPFAM" id="SSF81660">
    <property type="entry name" value="Metal cation-transporting ATPase, ATP-binding domain N"/>
    <property type="match status" value="1"/>
</dbReference>
<feature type="transmembrane region" description="Helical" evidence="7">
    <location>
        <begin position="752"/>
        <end position="771"/>
    </location>
</feature>
<dbReference type="Pfam" id="PF00122">
    <property type="entry name" value="E1-E2_ATPase"/>
    <property type="match status" value="1"/>
</dbReference>
<dbReference type="InterPro" id="IPR036412">
    <property type="entry name" value="HAD-like_sf"/>
</dbReference>
<protein>
    <submittedName>
        <fullName evidence="10">ATPase</fullName>
    </submittedName>
</protein>
<dbReference type="SUPFAM" id="SSF81665">
    <property type="entry name" value="Calcium ATPase, transmembrane domain M"/>
    <property type="match status" value="1"/>
</dbReference>
<keyword evidence="5 7" id="KW-1133">Transmembrane helix</keyword>
<dbReference type="InterPro" id="IPR023214">
    <property type="entry name" value="HAD_sf"/>
</dbReference>
<dbReference type="SUPFAM" id="SSF81653">
    <property type="entry name" value="Calcium ATPase, transduction domain A"/>
    <property type="match status" value="1"/>
</dbReference>
<dbReference type="GO" id="GO:0005886">
    <property type="term" value="C:plasma membrane"/>
    <property type="evidence" value="ECO:0007669"/>
    <property type="project" value="UniProtKB-SubCell"/>
</dbReference>
<dbReference type="PRINTS" id="PR00119">
    <property type="entry name" value="CATATPASE"/>
</dbReference>
<dbReference type="SUPFAM" id="SSF56784">
    <property type="entry name" value="HAD-like"/>
    <property type="match status" value="1"/>
</dbReference>
<keyword evidence="3" id="KW-1003">Cell membrane</keyword>
<feature type="transmembrane region" description="Helical" evidence="7">
    <location>
        <begin position="246"/>
        <end position="263"/>
    </location>
</feature>
<dbReference type="EMBL" id="LRDH01000107">
    <property type="protein sequence ID" value="PPV14717.1"/>
    <property type="molecule type" value="Genomic_DNA"/>
</dbReference>
<dbReference type="AlphaFoldDB" id="A0A2S7FAY7"/>
<evidence type="ECO:0000256" key="4">
    <source>
        <dbReference type="ARBA" id="ARBA00022692"/>
    </source>
</evidence>
<dbReference type="Pfam" id="PF00690">
    <property type="entry name" value="Cation_ATPase_N"/>
    <property type="match status" value="1"/>
</dbReference>
<evidence type="ECO:0000256" key="3">
    <source>
        <dbReference type="ARBA" id="ARBA00022475"/>
    </source>
</evidence>
<dbReference type="InterPro" id="IPR004014">
    <property type="entry name" value="ATPase_P-typ_cation-transptr_N"/>
</dbReference>
<name>A0A2S7FAY7_CLOBU</name>
<dbReference type="InterPro" id="IPR023298">
    <property type="entry name" value="ATPase_P-typ_TM_dom_sf"/>
</dbReference>
<evidence type="ECO:0000313" key="11">
    <source>
        <dbReference type="Proteomes" id="UP000238081"/>
    </source>
</evidence>
<feature type="domain" description="Cation-transporting P-type ATPase N-terminal" evidence="9">
    <location>
        <begin position="7"/>
        <end position="70"/>
    </location>
</feature>
<dbReference type="Proteomes" id="UP000238081">
    <property type="component" value="Unassembled WGS sequence"/>
</dbReference>
<feature type="domain" description="P-type ATPase A" evidence="8">
    <location>
        <begin position="112"/>
        <end position="225"/>
    </location>
</feature>
<dbReference type="InterPro" id="IPR008250">
    <property type="entry name" value="ATPase_P-typ_transduc_dom_A_sf"/>
</dbReference>
<evidence type="ECO:0000313" key="10">
    <source>
        <dbReference type="EMBL" id="PPV14717.1"/>
    </source>
</evidence>
<feature type="transmembrane region" description="Helical" evidence="7">
    <location>
        <begin position="698"/>
        <end position="717"/>
    </location>
</feature>
<accession>A0A2S7FAY7</accession>
<keyword evidence="6 7" id="KW-0472">Membrane</keyword>
<gene>
    <name evidence="10" type="ORF">AWN73_03110</name>
</gene>
<evidence type="ECO:0000259" key="9">
    <source>
        <dbReference type="Pfam" id="PF00690"/>
    </source>
</evidence>
<dbReference type="InterPro" id="IPR059000">
    <property type="entry name" value="ATPase_P-type_domA"/>
</dbReference>
<comment type="similarity">
    <text evidence="2">Belongs to the cation transport ATPase (P-type) (TC 3.A.3) family. Type IIA subfamily.</text>
</comment>
<evidence type="ECO:0000256" key="6">
    <source>
        <dbReference type="ARBA" id="ARBA00023136"/>
    </source>
</evidence>
<dbReference type="GO" id="GO:0000166">
    <property type="term" value="F:nucleotide binding"/>
    <property type="evidence" value="ECO:0007669"/>
    <property type="project" value="InterPro"/>
</dbReference>
<feature type="transmembrane region" description="Helical" evidence="7">
    <location>
        <begin position="57"/>
        <end position="75"/>
    </location>
</feature>
<dbReference type="Gene3D" id="2.70.150.10">
    <property type="entry name" value="Calcium-transporting ATPase, cytoplasmic transduction domain A"/>
    <property type="match status" value="1"/>
</dbReference>
<keyword evidence="4 7" id="KW-0812">Transmembrane</keyword>
<proteinExistence type="inferred from homology"/>
<evidence type="ECO:0000256" key="2">
    <source>
        <dbReference type="ARBA" id="ARBA00005675"/>
    </source>
</evidence>
<dbReference type="RefSeq" id="WP_027637237.1">
    <property type="nucleotide sequence ID" value="NZ_CANCWB010000004.1"/>
</dbReference>
<comment type="subcellular location">
    <subcellularLocation>
        <location evidence="1">Cell membrane</location>
        <topology evidence="1">Multi-pass membrane protein</topology>
    </subcellularLocation>
</comment>
<evidence type="ECO:0000259" key="8">
    <source>
        <dbReference type="Pfam" id="PF00122"/>
    </source>
</evidence>
<feature type="transmembrane region" description="Helical" evidence="7">
    <location>
        <begin position="811"/>
        <end position="830"/>
    </location>
</feature>
<organism evidence="10 11">
    <name type="scientific">Clostridium butyricum</name>
    <dbReference type="NCBI Taxonomy" id="1492"/>
    <lineage>
        <taxon>Bacteria</taxon>
        <taxon>Bacillati</taxon>
        <taxon>Bacillota</taxon>
        <taxon>Clostridia</taxon>
        <taxon>Eubacteriales</taxon>
        <taxon>Clostridiaceae</taxon>
        <taxon>Clostridium</taxon>
    </lineage>
</organism>
<evidence type="ECO:0000256" key="7">
    <source>
        <dbReference type="SAM" id="Phobius"/>
    </source>
</evidence>
<dbReference type="PANTHER" id="PTHR43294:SF21">
    <property type="entry name" value="CATION TRANSPORTING ATPASE"/>
    <property type="match status" value="1"/>
</dbReference>
<reference evidence="10 11" key="1">
    <citation type="submission" date="2016-01" db="EMBL/GenBank/DDBJ databases">
        <title>Characterization of the Clostridium difficile lineages that are prevalent in Hong Kong and China.</title>
        <authorList>
            <person name="Kwok J.S.-L."/>
            <person name="Lam W.-Y."/>
            <person name="Ip M."/>
            <person name="Chan T.-F."/>
            <person name="Hawkey P.M."/>
            <person name="Tsui S.K.-W."/>
        </authorList>
    </citation>
    <scope>NUCLEOTIDE SEQUENCE [LARGE SCALE GENOMIC DNA]</scope>
    <source>
        <strain evidence="10 11">300064</strain>
    </source>
</reference>